<keyword evidence="1" id="KW-1133">Transmembrane helix</keyword>
<protein>
    <recommendedName>
        <fullName evidence="4">RING-type E3 ubiquitin transferase</fullName>
    </recommendedName>
</protein>
<comment type="caution">
    <text evidence="2">The sequence shown here is derived from an EMBL/GenBank/DDBJ whole genome shotgun (WGS) entry which is preliminary data.</text>
</comment>
<proteinExistence type="predicted"/>
<evidence type="ECO:0000313" key="2">
    <source>
        <dbReference type="EMBL" id="OJH36460.1"/>
    </source>
</evidence>
<feature type="transmembrane region" description="Helical" evidence="1">
    <location>
        <begin position="207"/>
        <end position="227"/>
    </location>
</feature>
<dbReference type="Proteomes" id="UP000182229">
    <property type="component" value="Unassembled WGS sequence"/>
</dbReference>
<accession>A0A1L9B2K8</accession>
<evidence type="ECO:0000313" key="3">
    <source>
        <dbReference type="Proteomes" id="UP000182229"/>
    </source>
</evidence>
<keyword evidence="1" id="KW-0812">Transmembrane</keyword>
<evidence type="ECO:0008006" key="4">
    <source>
        <dbReference type="Google" id="ProtNLM"/>
    </source>
</evidence>
<dbReference type="EMBL" id="MPIN01000010">
    <property type="protein sequence ID" value="OJH36460.1"/>
    <property type="molecule type" value="Genomic_DNA"/>
</dbReference>
<dbReference type="AlphaFoldDB" id="A0A1L9B2K8"/>
<sequence length="228" mass="24711">MLVVLLLGLGVTLAGVVFLAVGRRLRARLRRLPRTPVREARAGSFVKLVGQVVAREPVRAPLADVDCAYFQMSVREVQEEMKKIVETVYSEKEYATGWGLDDESGRIEVEPEGAALHCLRAREFSPGLAAWVPEIRQDLLARYISARNGRTDLRTHLREERLELGTPVVALGWVREGPRGLVLTGGSELEVFGGTEKELTSLRGSDVLGGVLVAAGLLLCAAGVSALG</sequence>
<reference evidence="3" key="1">
    <citation type="submission" date="2016-11" db="EMBL/GenBank/DDBJ databases">
        <authorList>
            <person name="Shukria A."/>
            <person name="Stevens D.C."/>
        </authorList>
    </citation>
    <scope>NUCLEOTIDE SEQUENCE [LARGE SCALE GENOMIC DNA]</scope>
    <source>
        <strain evidence="3">Cbfe23</strain>
    </source>
</reference>
<keyword evidence="1" id="KW-0472">Membrane</keyword>
<organism evidence="2 3">
    <name type="scientific">Cystobacter ferrugineus</name>
    <dbReference type="NCBI Taxonomy" id="83449"/>
    <lineage>
        <taxon>Bacteria</taxon>
        <taxon>Pseudomonadati</taxon>
        <taxon>Myxococcota</taxon>
        <taxon>Myxococcia</taxon>
        <taxon>Myxococcales</taxon>
        <taxon>Cystobacterineae</taxon>
        <taxon>Archangiaceae</taxon>
        <taxon>Cystobacter</taxon>
    </lineage>
</organism>
<gene>
    <name evidence="2" type="ORF">BON30_32360</name>
</gene>
<evidence type="ECO:0000256" key="1">
    <source>
        <dbReference type="SAM" id="Phobius"/>
    </source>
</evidence>
<keyword evidence="3" id="KW-1185">Reference proteome</keyword>
<name>A0A1L9B2K8_9BACT</name>
<reference evidence="2 3" key="2">
    <citation type="submission" date="2016-12" db="EMBL/GenBank/DDBJ databases">
        <title>Draft Genome Sequence of Cystobacter ferrugineus Strain Cbfe23.</title>
        <authorList>
            <person name="Akbar S."/>
            <person name="Dowd S.E."/>
            <person name="Stevens D.C."/>
        </authorList>
    </citation>
    <scope>NUCLEOTIDE SEQUENCE [LARGE SCALE GENOMIC DNA]</scope>
    <source>
        <strain evidence="2 3">Cbfe23</strain>
    </source>
</reference>